<evidence type="ECO:0000313" key="3">
    <source>
        <dbReference type="Proteomes" id="UP001442494"/>
    </source>
</evidence>
<organism evidence="2 3">
    <name type="scientific">Funiculus sociatus GB2-A5</name>
    <dbReference type="NCBI Taxonomy" id="2933946"/>
    <lineage>
        <taxon>Bacteria</taxon>
        <taxon>Bacillati</taxon>
        <taxon>Cyanobacteriota</taxon>
        <taxon>Cyanophyceae</taxon>
        <taxon>Coleofasciculales</taxon>
        <taxon>Coleofasciculaceae</taxon>
        <taxon>Funiculus</taxon>
    </lineage>
</organism>
<reference evidence="2 3" key="1">
    <citation type="submission" date="2022-04" db="EMBL/GenBank/DDBJ databases">
        <title>Positive selection, recombination, and allopatry shape intraspecific diversity of widespread and dominant cyanobacteria.</title>
        <authorList>
            <person name="Wei J."/>
            <person name="Shu W."/>
            <person name="Hu C."/>
        </authorList>
    </citation>
    <scope>NUCLEOTIDE SEQUENCE [LARGE SCALE GENOMIC DNA]</scope>
    <source>
        <strain evidence="2 3">GB2-A5</strain>
    </source>
</reference>
<gene>
    <name evidence="2" type="ORF">NDI37_07110</name>
</gene>
<keyword evidence="3" id="KW-1185">Reference proteome</keyword>
<dbReference type="Proteomes" id="UP001442494">
    <property type="component" value="Unassembled WGS sequence"/>
</dbReference>
<protein>
    <submittedName>
        <fullName evidence="2">PCP reductase family protein</fullName>
    </submittedName>
</protein>
<proteinExistence type="predicted"/>
<feature type="domain" description="Light-independent protochlorophyllide reductase subunit B-like C-terminal" evidence="1">
    <location>
        <begin position="10"/>
        <end position="54"/>
    </location>
</feature>
<dbReference type="Pfam" id="PF08369">
    <property type="entry name" value="PCP_red"/>
    <property type="match status" value="1"/>
</dbReference>
<sequence length="59" mass="6733">MANQPNAVEWTPEAEAKLKEIPFFVRPAARKKIEKFAQEAGQKLITAEVYQQAKQQFGQ</sequence>
<dbReference type="EMBL" id="JAMPKK010000011">
    <property type="protein sequence ID" value="MEP0864234.1"/>
    <property type="molecule type" value="Genomic_DNA"/>
</dbReference>
<dbReference type="InterPro" id="IPR013580">
    <property type="entry name" value="LI-POR_suB-like_C"/>
</dbReference>
<dbReference type="InterPro" id="IPR042298">
    <property type="entry name" value="P-CP_red_C"/>
</dbReference>
<dbReference type="RefSeq" id="WP_190427366.1">
    <property type="nucleotide sequence ID" value="NZ_JAMPKK010000011.1"/>
</dbReference>
<evidence type="ECO:0000259" key="1">
    <source>
        <dbReference type="Pfam" id="PF08369"/>
    </source>
</evidence>
<accession>A0ABV0JMI5</accession>
<dbReference type="Gene3D" id="1.10.8.550">
    <property type="entry name" value="Proto-chlorophyllide reductase 57 kD subunit B"/>
    <property type="match status" value="1"/>
</dbReference>
<name>A0ABV0JMI5_9CYAN</name>
<comment type="caution">
    <text evidence="2">The sequence shown here is derived from an EMBL/GenBank/DDBJ whole genome shotgun (WGS) entry which is preliminary data.</text>
</comment>
<evidence type="ECO:0000313" key="2">
    <source>
        <dbReference type="EMBL" id="MEP0864234.1"/>
    </source>
</evidence>